<dbReference type="EMBL" id="FZQP02004012">
    <property type="protein sequence ID" value="VVC99248.1"/>
    <property type="molecule type" value="Genomic_DNA"/>
</dbReference>
<dbReference type="AlphaFoldDB" id="A0A5E4QNJ2"/>
<reference evidence="1 2" key="1">
    <citation type="submission" date="2017-07" db="EMBL/GenBank/DDBJ databases">
        <authorList>
            <person name="Talla V."/>
            <person name="Backstrom N."/>
        </authorList>
    </citation>
    <scope>NUCLEOTIDE SEQUENCE [LARGE SCALE GENOMIC DNA]</scope>
</reference>
<protein>
    <submittedName>
        <fullName evidence="1">Uncharacterized protein</fullName>
    </submittedName>
</protein>
<name>A0A5E4QNJ2_9NEOP</name>
<accession>A0A5E4QNJ2</accession>
<organism evidence="1 2">
    <name type="scientific">Leptidea sinapis</name>
    <dbReference type="NCBI Taxonomy" id="189913"/>
    <lineage>
        <taxon>Eukaryota</taxon>
        <taxon>Metazoa</taxon>
        <taxon>Ecdysozoa</taxon>
        <taxon>Arthropoda</taxon>
        <taxon>Hexapoda</taxon>
        <taxon>Insecta</taxon>
        <taxon>Pterygota</taxon>
        <taxon>Neoptera</taxon>
        <taxon>Endopterygota</taxon>
        <taxon>Lepidoptera</taxon>
        <taxon>Glossata</taxon>
        <taxon>Ditrysia</taxon>
        <taxon>Papilionoidea</taxon>
        <taxon>Pieridae</taxon>
        <taxon>Dismorphiinae</taxon>
        <taxon>Leptidea</taxon>
    </lineage>
</organism>
<keyword evidence="2" id="KW-1185">Reference proteome</keyword>
<proteinExistence type="predicted"/>
<gene>
    <name evidence="1" type="ORF">LSINAPIS_LOCUS10159</name>
</gene>
<dbReference type="Proteomes" id="UP000324832">
    <property type="component" value="Unassembled WGS sequence"/>
</dbReference>
<evidence type="ECO:0000313" key="2">
    <source>
        <dbReference type="Proteomes" id="UP000324832"/>
    </source>
</evidence>
<evidence type="ECO:0000313" key="1">
    <source>
        <dbReference type="EMBL" id="VVC99248.1"/>
    </source>
</evidence>
<sequence>MTYHDNHTNGKTLYLDFGTHAPSPKESEFRSVLDAAWTMSSDQVVMNLKVIVSKY</sequence>